<evidence type="ECO:0000256" key="2">
    <source>
        <dbReference type="SAM" id="Phobius"/>
    </source>
</evidence>
<dbReference type="RefSeq" id="WP_212695908.1">
    <property type="nucleotide sequence ID" value="NZ_CP058649.1"/>
</dbReference>
<reference evidence="4" key="1">
    <citation type="submission" date="2020-07" db="EMBL/GenBank/DDBJ databases">
        <title>Vallitalea pronyensis genome.</title>
        <authorList>
            <person name="Postec A."/>
        </authorList>
    </citation>
    <scope>NUCLEOTIDE SEQUENCE</scope>
    <source>
        <strain evidence="4">FatNI3</strain>
    </source>
</reference>
<keyword evidence="2" id="KW-0812">Transmembrane</keyword>
<feature type="compositionally biased region" description="Basic and acidic residues" evidence="1">
    <location>
        <begin position="645"/>
        <end position="671"/>
    </location>
</feature>
<evidence type="ECO:0000256" key="1">
    <source>
        <dbReference type="SAM" id="MobiDB-lite"/>
    </source>
</evidence>
<dbReference type="Proteomes" id="UP000683246">
    <property type="component" value="Chromosome"/>
</dbReference>
<dbReference type="Pfam" id="PF01145">
    <property type="entry name" value="Band_7"/>
    <property type="match status" value="1"/>
</dbReference>
<protein>
    <submittedName>
        <fullName evidence="4">Flotillin family protein</fullName>
    </submittedName>
</protein>
<feature type="transmembrane region" description="Helical" evidence="2">
    <location>
        <begin position="5"/>
        <end position="27"/>
    </location>
</feature>
<feature type="domain" description="Band 7" evidence="3">
    <location>
        <begin position="271"/>
        <end position="486"/>
    </location>
</feature>
<dbReference type="InterPro" id="IPR017037">
    <property type="entry name" value="UCP035261"/>
</dbReference>
<evidence type="ECO:0000313" key="5">
    <source>
        <dbReference type="Proteomes" id="UP000683246"/>
    </source>
</evidence>
<keyword evidence="2" id="KW-0472">Membrane</keyword>
<name>A0A8J8MPF2_9FIRM</name>
<sequence length="671" mass="75024">MLQAILIIVGCIVVILGALWLIGFRVIPNNRVAVVEKWWSRSGSLDEKIIALNKEAGFQPYVLRGGVHFLTPLMYRVHICPLVTVPQGEIAYVFARDGEPLPETQTLGRVVDACNNFQDVIGFINHGGQKGIQRSIIREGTYAFNLAQFVIITKEHIYSLPLEKSDAATIQKMADKIHERQGFTPIIIKGVDDMLGIVTVHDGPSLSQDHIVAPTVGDDSMQTATYHNNFQDITKFLAAGGYRGRQYQVLTEGTYFINRMFATIELIDKTVIPVGSVGVVISYIGEHGEDASGEEYKHGELVKKGFRGVWKDPLTPGKYAFNTYAGKIVEVPTTNIILKWISNEGGEHLFDSNLKEVNLITKDAFEPSLPLSVVLHIDYRKAPFVIQRFGDIKMLVDQTLDPMVSAYFKNIGQSKTLIELLQERSEIQDMAATQMKVKFQHYNIELEEVLIGTPSSSKKDNKIEIILDQLRDRQVAMEQIETYNQQQKAAVKERELKEAQSKAEQQKALTQSEINIEVQDNAGKAAYQRSLHDAEKIKALAIAESEKEAKMGIGKAIAIHEQVKAYGGPKYQVLQDIVTKYTAAIENGSIQVVPNTLVNMGGEGSGNINPLEAFITLLLAKEFDDDHHDSDNRNMSADLQAFKEQLLHKESHKETHENKMKGKQQAREKTK</sequence>
<dbReference type="PIRSF" id="PIRSF035261">
    <property type="entry name" value="UCP035261"/>
    <property type="match status" value="1"/>
</dbReference>
<dbReference type="AlphaFoldDB" id="A0A8J8MPF2"/>
<proteinExistence type="predicted"/>
<feature type="region of interest" description="Disordered" evidence="1">
    <location>
        <begin position="629"/>
        <end position="671"/>
    </location>
</feature>
<gene>
    <name evidence="4" type="ORF">HZI73_24205</name>
</gene>
<evidence type="ECO:0000259" key="3">
    <source>
        <dbReference type="Pfam" id="PF01145"/>
    </source>
</evidence>
<keyword evidence="2" id="KW-1133">Transmembrane helix</keyword>
<dbReference type="InterPro" id="IPR001107">
    <property type="entry name" value="Band_7"/>
</dbReference>
<dbReference type="EMBL" id="CP058649">
    <property type="protein sequence ID" value="QUI25209.1"/>
    <property type="molecule type" value="Genomic_DNA"/>
</dbReference>
<accession>A0A8J8MPF2</accession>
<organism evidence="4 5">
    <name type="scientific">Vallitalea pronyensis</name>
    <dbReference type="NCBI Taxonomy" id="1348613"/>
    <lineage>
        <taxon>Bacteria</taxon>
        <taxon>Bacillati</taxon>
        <taxon>Bacillota</taxon>
        <taxon>Clostridia</taxon>
        <taxon>Lachnospirales</taxon>
        <taxon>Vallitaleaceae</taxon>
        <taxon>Vallitalea</taxon>
    </lineage>
</organism>
<keyword evidence="5" id="KW-1185">Reference proteome</keyword>
<evidence type="ECO:0000313" key="4">
    <source>
        <dbReference type="EMBL" id="QUI25209.1"/>
    </source>
</evidence>
<dbReference type="KEGG" id="vpy:HZI73_24205"/>